<evidence type="ECO:0000256" key="1">
    <source>
        <dbReference type="ARBA" id="ARBA00022468"/>
    </source>
</evidence>
<sequence>MGRGESEEARKMMKAESPNETSGLHSKELLLALSTIEIRESSSVDMDAHSENTTSSEGATHTLLIHGPVELKQGWRRQKRHLFLFNDLLLMSNTDYKNTFKIKNQIPLSTMWITNCTDKVGDTSINAERSFILGWPTVNFVATFRSSELKEKWCSFLQRYINLAKEKDQPKSIPLQIFTGDIENCGGTVTVTVANSDTANDIINMSLPMLGITGSEKDYQLWVSSGKGEAPQPLIGHEHPYGIKMSHLPSTPLLPQGPEASISPSTLQEPLLPKEGFPEMQGQFILKPRHPVQNQQGRGSGQKTVKRNPFINWALRWGPRACQDSQCTAPPSAKPAQLFGVSLMDVCDNDHLPSPILDMLCFINQKGPFTEGIFRKSANMKSCRILKEKLNSGDKVNLDSESVLVVASVLKDFLRNIPGSIFSSDLYDKWLAVADQGNEEEKVTAAQRLLDQLPRVNVVLLQYLFGVLYNIEQHSSSNQMTAYNLSVCIAPSILCSSNSCSSGLGSNFIKKVSLVQFLIENCLKIFGEDITSLLGESSTSCDNSENAAGTMNNLIGFVTAQQPLESKPAAVIVIYKKAQLQDNTKTSSGMDPHSHLSTVLKVTED</sequence>
<reference evidence="8" key="1">
    <citation type="submission" date="2025-08" db="UniProtKB">
        <authorList>
            <consortium name="RefSeq"/>
        </authorList>
    </citation>
    <scope>IDENTIFICATION</scope>
    <source>
        <tissue evidence="8">Blood</tissue>
    </source>
</reference>
<accession>A0A6P6HQD5</accession>
<dbReference type="GeneID" id="112858810"/>
<dbReference type="FunFam" id="1.10.555.10:FF:000025">
    <property type="entry name" value="Rho GTPase-activating protein 20"/>
    <property type="match status" value="1"/>
</dbReference>
<dbReference type="PROSITE" id="PS50200">
    <property type="entry name" value="RA"/>
    <property type="match status" value="1"/>
</dbReference>
<dbReference type="CDD" id="cd13319">
    <property type="entry name" value="PH_RARhoGAP"/>
    <property type="match status" value="1"/>
</dbReference>
<organism evidence="7 8">
    <name type="scientific">Puma concolor</name>
    <name type="common">Mountain lion</name>
    <name type="synonym">Felis concolor</name>
    <dbReference type="NCBI Taxonomy" id="9696"/>
    <lineage>
        <taxon>Eukaryota</taxon>
        <taxon>Metazoa</taxon>
        <taxon>Chordata</taxon>
        <taxon>Craniata</taxon>
        <taxon>Vertebrata</taxon>
        <taxon>Euteleostomi</taxon>
        <taxon>Mammalia</taxon>
        <taxon>Eutheria</taxon>
        <taxon>Laurasiatheria</taxon>
        <taxon>Carnivora</taxon>
        <taxon>Feliformia</taxon>
        <taxon>Felidae</taxon>
        <taxon>Felinae</taxon>
        <taxon>Puma</taxon>
    </lineage>
</organism>
<keyword evidence="1" id="KW-0343">GTPase activation</keyword>
<dbReference type="SMART" id="SM00233">
    <property type="entry name" value="PH"/>
    <property type="match status" value="1"/>
</dbReference>
<feature type="domain" description="Ras-associating" evidence="5">
    <location>
        <begin position="171"/>
        <end position="260"/>
    </location>
</feature>
<dbReference type="PROSITE" id="PS50003">
    <property type="entry name" value="PH_DOMAIN"/>
    <property type="match status" value="1"/>
</dbReference>
<dbReference type="Proteomes" id="UP000515131">
    <property type="component" value="Unplaced"/>
</dbReference>
<dbReference type="Gene3D" id="1.10.555.10">
    <property type="entry name" value="Rho GTPase activation protein"/>
    <property type="match status" value="1"/>
</dbReference>
<dbReference type="InterPro" id="IPR000159">
    <property type="entry name" value="RA_dom"/>
</dbReference>
<dbReference type="InterPro" id="IPR047886">
    <property type="entry name" value="ARHGAP20-like_RhoGAP"/>
</dbReference>
<feature type="domain" description="Rho-GAP" evidence="6">
    <location>
        <begin position="341"/>
        <end position="526"/>
    </location>
</feature>
<proteinExistence type="predicted"/>
<evidence type="ECO:0000259" key="6">
    <source>
        <dbReference type="PROSITE" id="PS50238"/>
    </source>
</evidence>
<dbReference type="PROSITE" id="PS50238">
    <property type="entry name" value="RHOGAP"/>
    <property type="match status" value="1"/>
</dbReference>
<dbReference type="AlphaFoldDB" id="A0A6P6HQD5"/>
<dbReference type="SUPFAM" id="SSF50729">
    <property type="entry name" value="PH domain-like"/>
    <property type="match status" value="1"/>
</dbReference>
<dbReference type="RefSeq" id="XP_025777977.1">
    <property type="nucleotide sequence ID" value="XM_025922192.1"/>
</dbReference>
<dbReference type="PANTHER" id="PTHR23179">
    <property type="entry name" value="T-CELL ACTIVATION RHO GTPASE ACTIVATING PROTEIN-RELATED"/>
    <property type="match status" value="1"/>
</dbReference>
<dbReference type="SUPFAM" id="SSF54236">
    <property type="entry name" value="Ubiquitin-like"/>
    <property type="match status" value="1"/>
</dbReference>
<evidence type="ECO:0000313" key="8">
    <source>
        <dbReference type="RefSeq" id="XP_025777977.1"/>
    </source>
</evidence>
<dbReference type="SUPFAM" id="SSF48350">
    <property type="entry name" value="GTPase activation domain, GAP"/>
    <property type="match status" value="1"/>
</dbReference>
<dbReference type="InterPro" id="IPR011993">
    <property type="entry name" value="PH-like_dom_sf"/>
</dbReference>
<dbReference type="PANTHER" id="PTHR23179:SF37">
    <property type="entry name" value="1700006A11RIK PROTEIN"/>
    <property type="match status" value="1"/>
</dbReference>
<dbReference type="Pfam" id="PF00620">
    <property type="entry name" value="RhoGAP"/>
    <property type="match status" value="1"/>
</dbReference>
<dbReference type="GO" id="GO:0035023">
    <property type="term" value="P:regulation of Rho protein signal transduction"/>
    <property type="evidence" value="ECO:0007669"/>
    <property type="project" value="InterPro"/>
</dbReference>
<evidence type="ECO:0000259" key="5">
    <source>
        <dbReference type="PROSITE" id="PS50200"/>
    </source>
</evidence>
<feature type="region of interest" description="Disordered" evidence="3">
    <location>
        <begin position="1"/>
        <end position="24"/>
    </location>
</feature>
<evidence type="ECO:0000313" key="7">
    <source>
        <dbReference type="Proteomes" id="UP000515131"/>
    </source>
</evidence>
<dbReference type="Pfam" id="PF22286">
    <property type="entry name" value="RHG20_PH"/>
    <property type="match status" value="1"/>
</dbReference>
<dbReference type="GO" id="GO:0005096">
    <property type="term" value="F:GTPase activator activity"/>
    <property type="evidence" value="ECO:0007669"/>
    <property type="project" value="UniProtKB-KW"/>
</dbReference>
<dbReference type="KEGG" id="pcoo:112858810"/>
<evidence type="ECO:0000256" key="3">
    <source>
        <dbReference type="SAM" id="MobiDB-lite"/>
    </source>
</evidence>
<keyword evidence="2" id="KW-0597">Phosphoprotein</keyword>
<feature type="compositionally biased region" description="Basic and acidic residues" evidence="3">
    <location>
        <begin position="1"/>
        <end position="14"/>
    </location>
</feature>
<dbReference type="GO" id="GO:0007165">
    <property type="term" value="P:signal transduction"/>
    <property type="evidence" value="ECO:0007669"/>
    <property type="project" value="InterPro"/>
</dbReference>
<protein>
    <submittedName>
        <fullName evidence="8">Rho GTPase-activating protein 20-like</fullName>
    </submittedName>
</protein>
<dbReference type="Pfam" id="PF00788">
    <property type="entry name" value="RA"/>
    <property type="match status" value="1"/>
</dbReference>
<dbReference type="InterPro" id="IPR001849">
    <property type="entry name" value="PH_domain"/>
</dbReference>
<evidence type="ECO:0000259" key="4">
    <source>
        <dbReference type="PROSITE" id="PS50003"/>
    </source>
</evidence>
<dbReference type="InterPro" id="IPR000198">
    <property type="entry name" value="RhoGAP_dom"/>
</dbReference>
<dbReference type="SMART" id="SM00324">
    <property type="entry name" value="RhoGAP"/>
    <property type="match status" value="1"/>
</dbReference>
<keyword evidence="7" id="KW-1185">Reference proteome</keyword>
<name>A0A6P6HQD5_PUMCO</name>
<dbReference type="InterPro" id="IPR008936">
    <property type="entry name" value="Rho_GTPase_activation_prot"/>
</dbReference>
<dbReference type="InterPro" id="IPR047887">
    <property type="entry name" value="ARHGAP20_PH"/>
</dbReference>
<evidence type="ECO:0000256" key="2">
    <source>
        <dbReference type="ARBA" id="ARBA00022553"/>
    </source>
</evidence>
<gene>
    <name evidence="8" type="primary">LOC112858810</name>
</gene>
<dbReference type="Gene3D" id="2.30.29.30">
    <property type="entry name" value="Pleckstrin-homology domain (PH domain)/Phosphotyrosine-binding domain (PTB)"/>
    <property type="match status" value="1"/>
</dbReference>
<dbReference type="InterPro" id="IPR029071">
    <property type="entry name" value="Ubiquitin-like_domsf"/>
</dbReference>
<feature type="domain" description="PH" evidence="4">
    <location>
        <begin position="62"/>
        <end position="162"/>
    </location>
</feature>
<dbReference type="CDD" id="cd04402">
    <property type="entry name" value="RhoGAP_ARHGAP20"/>
    <property type="match status" value="1"/>
</dbReference>